<gene>
    <name evidence="1" type="ORF">TRIATDRAFT_298333</name>
</gene>
<dbReference type="Proteomes" id="UP000005426">
    <property type="component" value="Unassembled WGS sequence"/>
</dbReference>
<dbReference type="HOGENOM" id="CLU_2413541_0_0_1"/>
<reference evidence="1 2" key="1">
    <citation type="journal article" date="2011" name="Genome Biol.">
        <title>Comparative genome sequence analysis underscores mycoparasitism as the ancestral life style of Trichoderma.</title>
        <authorList>
            <person name="Kubicek C.P."/>
            <person name="Herrera-Estrella A."/>
            <person name="Seidl-Seiboth V."/>
            <person name="Martinez D.A."/>
            <person name="Druzhinina I.S."/>
            <person name="Thon M."/>
            <person name="Zeilinger S."/>
            <person name="Casas-Flores S."/>
            <person name="Horwitz B.A."/>
            <person name="Mukherjee P.K."/>
            <person name="Mukherjee M."/>
            <person name="Kredics L."/>
            <person name="Alcaraz L.D."/>
            <person name="Aerts A."/>
            <person name="Antal Z."/>
            <person name="Atanasova L."/>
            <person name="Cervantes-Badillo M.G."/>
            <person name="Challacombe J."/>
            <person name="Chertkov O."/>
            <person name="McCluskey K."/>
            <person name="Coulpier F."/>
            <person name="Deshpande N."/>
            <person name="von Doehren H."/>
            <person name="Ebbole D.J."/>
            <person name="Esquivel-Naranjo E.U."/>
            <person name="Fekete E."/>
            <person name="Flipphi M."/>
            <person name="Glaser F."/>
            <person name="Gomez-Rodriguez E.Y."/>
            <person name="Gruber S."/>
            <person name="Han C."/>
            <person name="Henrissat B."/>
            <person name="Hermosa R."/>
            <person name="Hernandez-Onate M."/>
            <person name="Karaffa L."/>
            <person name="Kosti I."/>
            <person name="Le Crom S."/>
            <person name="Lindquist E."/>
            <person name="Lucas S."/>
            <person name="Luebeck M."/>
            <person name="Luebeck P.S."/>
            <person name="Margeot A."/>
            <person name="Metz B."/>
            <person name="Misra M."/>
            <person name="Nevalainen H."/>
            <person name="Omann M."/>
            <person name="Packer N."/>
            <person name="Perrone G."/>
            <person name="Uresti-Rivera E.E."/>
            <person name="Salamov A."/>
            <person name="Schmoll M."/>
            <person name="Seiboth B."/>
            <person name="Shapiro H."/>
            <person name="Sukno S."/>
            <person name="Tamayo-Ramos J.A."/>
            <person name="Tisch D."/>
            <person name="Wiest A."/>
            <person name="Wilkinson H.H."/>
            <person name="Zhang M."/>
            <person name="Coutinho P.M."/>
            <person name="Kenerley C.M."/>
            <person name="Monte E."/>
            <person name="Baker S.E."/>
            <person name="Grigoriev I.V."/>
        </authorList>
    </citation>
    <scope>NUCLEOTIDE SEQUENCE [LARGE SCALE GENOMIC DNA]</scope>
    <source>
        <strain evidence="2">ATCC 20476 / IMI 206040</strain>
    </source>
</reference>
<accession>G9NMK5</accession>
<organism evidence="1 2">
    <name type="scientific">Hypocrea atroviridis (strain ATCC 20476 / IMI 206040)</name>
    <name type="common">Trichoderma atroviride</name>
    <dbReference type="NCBI Taxonomy" id="452589"/>
    <lineage>
        <taxon>Eukaryota</taxon>
        <taxon>Fungi</taxon>
        <taxon>Dikarya</taxon>
        <taxon>Ascomycota</taxon>
        <taxon>Pezizomycotina</taxon>
        <taxon>Sordariomycetes</taxon>
        <taxon>Hypocreomycetidae</taxon>
        <taxon>Hypocreales</taxon>
        <taxon>Hypocreaceae</taxon>
        <taxon>Trichoderma</taxon>
    </lineage>
</organism>
<protein>
    <submittedName>
        <fullName evidence="1">Uncharacterized protein</fullName>
    </submittedName>
</protein>
<dbReference type="EMBL" id="ABDG02000019">
    <property type="protein sequence ID" value="EHK48135.1"/>
    <property type="molecule type" value="Genomic_DNA"/>
</dbReference>
<comment type="caution">
    <text evidence="1">The sequence shown here is derived from an EMBL/GenBank/DDBJ whole genome shotgun (WGS) entry which is preliminary data.</text>
</comment>
<evidence type="ECO:0000313" key="1">
    <source>
        <dbReference type="EMBL" id="EHK48135.1"/>
    </source>
</evidence>
<keyword evidence="2" id="KW-1185">Reference proteome</keyword>
<name>G9NMK5_HYPAI</name>
<dbReference type="AlphaFoldDB" id="G9NMK5"/>
<proteinExistence type="predicted"/>
<sequence length="92" mass="10873">MSILLKICTVIRPNIRIFMQHFSFLINITQMFIDQTCLCMNEHLFLNQILFRPFPLFVDAVQKTKPFYVVKNVSIRVELPLATIKKPITFIE</sequence>
<evidence type="ECO:0000313" key="2">
    <source>
        <dbReference type="Proteomes" id="UP000005426"/>
    </source>
</evidence>